<dbReference type="InParanoid" id="T0R2Y4"/>
<feature type="non-terminal residue" evidence="3">
    <location>
        <position position="1"/>
    </location>
</feature>
<dbReference type="VEuPathDB" id="FungiDB:SDRG_15799"/>
<dbReference type="Gene3D" id="2.30.30.140">
    <property type="match status" value="4"/>
</dbReference>
<evidence type="ECO:0000313" key="3">
    <source>
        <dbReference type="EMBL" id="EQC26388.1"/>
    </source>
</evidence>
<dbReference type="AlphaFoldDB" id="T0R2Y4"/>
<dbReference type="SUPFAM" id="SSF63748">
    <property type="entry name" value="Tudor/PWWP/MBT"/>
    <property type="match status" value="2"/>
</dbReference>
<keyword evidence="4" id="KW-1185">Reference proteome</keyword>
<feature type="domain" description="Tudor" evidence="1">
    <location>
        <begin position="115"/>
        <end position="173"/>
    </location>
</feature>
<dbReference type="Pfam" id="PF18359">
    <property type="entry name" value="Tudor_5"/>
    <property type="match status" value="2"/>
</dbReference>
<evidence type="ECO:0008006" key="5">
    <source>
        <dbReference type="Google" id="ProtNLM"/>
    </source>
</evidence>
<name>T0R2Y4_SAPDV</name>
<dbReference type="GeneID" id="19956526"/>
<evidence type="ECO:0000259" key="1">
    <source>
        <dbReference type="SMART" id="SM00333"/>
    </source>
</evidence>
<dbReference type="Proteomes" id="UP000030762">
    <property type="component" value="Unassembled WGS sequence"/>
</dbReference>
<dbReference type="eggNOG" id="ENOG502QQAC">
    <property type="taxonomic scope" value="Eukaryota"/>
</dbReference>
<feature type="domain" description="Agenet" evidence="2">
    <location>
        <begin position="115"/>
        <end position="173"/>
    </location>
</feature>
<sequence>VEAKYKGKTYYPGKIARCHADGTFDVDYDDGEKEKRVDRDLIRIKGGSPKKPSSSSGWVVGAKVEAKYKGKSKFYPGTIAKVHTDASFDIDYDDGEKEKRVEKDLIRLVEPQDTAGFRVGSKVEARYNGKLKYYPGKIARCHANGTYDIDYDDGEVETRVDKALIRAAEVSAVLKVGQKVQAKYKGKAKLYPGKITK</sequence>
<protein>
    <recommendedName>
        <fullName evidence="5">Tudor domain-containing protein</fullName>
    </recommendedName>
</protein>
<accession>T0R2Y4</accession>
<dbReference type="PANTHER" id="PTHR34157">
    <property type="entry name" value="TUZIN"/>
    <property type="match status" value="1"/>
</dbReference>
<evidence type="ECO:0000259" key="2">
    <source>
        <dbReference type="SMART" id="SM00743"/>
    </source>
</evidence>
<dbReference type="CDD" id="cd04508">
    <property type="entry name" value="Tudor_SF"/>
    <property type="match status" value="3"/>
</dbReference>
<reference evidence="3 4" key="1">
    <citation type="submission" date="2012-04" db="EMBL/GenBank/DDBJ databases">
        <title>The Genome Sequence of Saprolegnia declina VS20.</title>
        <authorList>
            <consortium name="The Broad Institute Genome Sequencing Platform"/>
            <person name="Russ C."/>
            <person name="Nusbaum C."/>
            <person name="Tyler B."/>
            <person name="van West P."/>
            <person name="Dieguez-Uribeondo J."/>
            <person name="de Bruijn I."/>
            <person name="Tripathy S."/>
            <person name="Jiang R."/>
            <person name="Young S.K."/>
            <person name="Zeng Q."/>
            <person name="Gargeya S."/>
            <person name="Fitzgerald M."/>
            <person name="Haas B."/>
            <person name="Abouelleil A."/>
            <person name="Alvarado L."/>
            <person name="Arachchi H.M."/>
            <person name="Berlin A."/>
            <person name="Chapman S.B."/>
            <person name="Goldberg J."/>
            <person name="Griggs A."/>
            <person name="Gujja S."/>
            <person name="Hansen M."/>
            <person name="Howarth C."/>
            <person name="Imamovic A."/>
            <person name="Larimer J."/>
            <person name="McCowen C."/>
            <person name="Montmayeur A."/>
            <person name="Murphy C."/>
            <person name="Neiman D."/>
            <person name="Pearson M."/>
            <person name="Priest M."/>
            <person name="Roberts A."/>
            <person name="Saif S."/>
            <person name="Shea T."/>
            <person name="Sisk P."/>
            <person name="Sykes S."/>
            <person name="Wortman J."/>
            <person name="Nusbaum C."/>
            <person name="Birren B."/>
        </authorList>
    </citation>
    <scope>NUCLEOTIDE SEQUENCE [LARGE SCALE GENOMIC DNA]</scope>
    <source>
        <strain evidence="3 4">VS20</strain>
    </source>
</reference>
<feature type="domain" description="Agenet" evidence="2">
    <location>
        <begin position="56"/>
        <end position="114"/>
    </location>
</feature>
<dbReference type="SMART" id="SM00743">
    <property type="entry name" value="Agenet"/>
    <property type="match status" value="2"/>
</dbReference>
<dbReference type="SMART" id="SM00333">
    <property type="entry name" value="TUDOR"/>
    <property type="match status" value="3"/>
</dbReference>
<feature type="domain" description="Tudor" evidence="1">
    <location>
        <begin position="56"/>
        <end position="114"/>
    </location>
</feature>
<dbReference type="InterPro" id="IPR041291">
    <property type="entry name" value="TUDOR_5"/>
</dbReference>
<dbReference type="OrthoDB" id="76557at2759"/>
<dbReference type="RefSeq" id="XP_008620203.1">
    <property type="nucleotide sequence ID" value="XM_008621981.1"/>
</dbReference>
<dbReference type="InterPro" id="IPR014002">
    <property type="entry name" value="Agenet_dom_plant"/>
</dbReference>
<feature type="domain" description="Tudor" evidence="1">
    <location>
        <begin position="1"/>
        <end position="50"/>
    </location>
</feature>
<proteinExistence type="predicted"/>
<organism evidence="3 4">
    <name type="scientific">Saprolegnia diclina (strain VS20)</name>
    <dbReference type="NCBI Taxonomy" id="1156394"/>
    <lineage>
        <taxon>Eukaryota</taxon>
        <taxon>Sar</taxon>
        <taxon>Stramenopiles</taxon>
        <taxon>Oomycota</taxon>
        <taxon>Saprolegniomycetes</taxon>
        <taxon>Saprolegniales</taxon>
        <taxon>Saprolegniaceae</taxon>
        <taxon>Saprolegnia</taxon>
    </lineage>
</organism>
<dbReference type="InterPro" id="IPR002999">
    <property type="entry name" value="Tudor"/>
</dbReference>
<feature type="non-terminal residue" evidence="3">
    <location>
        <position position="197"/>
    </location>
</feature>
<evidence type="ECO:0000313" key="4">
    <source>
        <dbReference type="Proteomes" id="UP000030762"/>
    </source>
</evidence>
<dbReference type="EMBL" id="JH767233">
    <property type="protein sequence ID" value="EQC26388.1"/>
    <property type="molecule type" value="Genomic_DNA"/>
</dbReference>
<dbReference type="PANTHER" id="PTHR34157:SF2">
    <property type="entry name" value="TUZIN"/>
    <property type="match status" value="1"/>
</dbReference>
<gene>
    <name evidence="3" type="ORF">SDRG_15799</name>
</gene>